<gene>
    <name evidence="2" type="ORF">SAMN04488535_0124</name>
</gene>
<evidence type="ECO:0000313" key="2">
    <source>
        <dbReference type="EMBL" id="SDL60212.1"/>
    </source>
</evidence>
<dbReference type="RefSeq" id="WP_092147389.1">
    <property type="nucleotide sequence ID" value="NZ_LT629700.1"/>
</dbReference>
<dbReference type="CDD" id="cd11614">
    <property type="entry name" value="SAF_CpaB_FlgA_like"/>
    <property type="match status" value="1"/>
</dbReference>
<evidence type="ECO:0000313" key="3">
    <source>
        <dbReference type="Proteomes" id="UP000199350"/>
    </source>
</evidence>
<reference evidence="3" key="1">
    <citation type="submission" date="2016-10" db="EMBL/GenBank/DDBJ databases">
        <authorList>
            <person name="Varghese N."/>
            <person name="Submissions S."/>
        </authorList>
    </citation>
    <scope>NUCLEOTIDE SEQUENCE [LARGE SCALE GENOMIC DNA]</scope>
    <source>
        <strain evidence="3">DSM 20632</strain>
    </source>
</reference>
<name>A0A1G9LE28_9CORY</name>
<evidence type="ECO:0000259" key="1">
    <source>
        <dbReference type="SMART" id="SM00858"/>
    </source>
</evidence>
<keyword evidence="3" id="KW-1185">Reference proteome</keyword>
<dbReference type="STRING" id="38302.SAMN04488535_0124"/>
<dbReference type="OrthoDB" id="4410346at2"/>
<dbReference type="AlphaFoldDB" id="A0A1G9LE28"/>
<feature type="domain" description="SAF" evidence="1">
    <location>
        <begin position="46"/>
        <end position="108"/>
    </location>
</feature>
<dbReference type="Pfam" id="PF08666">
    <property type="entry name" value="SAF"/>
    <property type="match status" value="1"/>
</dbReference>
<dbReference type="Proteomes" id="UP000199350">
    <property type="component" value="Chromosome I"/>
</dbReference>
<dbReference type="InterPro" id="IPR013974">
    <property type="entry name" value="SAF"/>
</dbReference>
<sequence length="209" mass="21251">MKGFDRALEVAREPGYRRNVAVRRVIAAGLVVAAGINVAHQRGADPLVVTFAQPVGAGEVVGAAHLQLTRMPGGVIPDNALRELSAAEGQILAAPASRGEVVTSTRLVGPDLTRELVAGEPPESYSMVPVALAEPDIIPMLRHGATVDVITVMPDGTRPATIASGGRVVLAGGEEGTVMLLLPNADAAAVAAASLSSPLTLVLSPPRGG</sequence>
<organism evidence="2 3">
    <name type="scientific">Corynebacterium mycetoides</name>
    <dbReference type="NCBI Taxonomy" id="38302"/>
    <lineage>
        <taxon>Bacteria</taxon>
        <taxon>Bacillati</taxon>
        <taxon>Actinomycetota</taxon>
        <taxon>Actinomycetes</taxon>
        <taxon>Mycobacteriales</taxon>
        <taxon>Corynebacteriaceae</taxon>
        <taxon>Corynebacterium</taxon>
    </lineage>
</organism>
<dbReference type="SMART" id="SM00858">
    <property type="entry name" value="SAF"/>
    <property type="match status" value="1"/>
</dbReference>
<proteinExistence type="predicted"/>
<dbReference type="EMBL" id="LT629700">
    <property type="protein sequence ID" value="SDL60212.1"/>
    <property type="molecule type" value="Genomic_DNA"/>
</dbReference>
<protein>
    <submittedName>
        <fullName evidence="2">SAF domain-containing protein</fullName>
    </submittedName>
</protein>
<accession>A0A1G9LE28</accession>